<dbReference type="AlphaFoldDB" id="A0A919LZJ3"/>
<evidence type="ECO:0000313" key="1">
    <source>
        <dbReference type="EMBL" id="GID64130.1"/>
    </source>
</evidence>
<organism evidence="1 2">
    <name type="scientific">Actinoplanes cyaneus</name>
    <dbReference type="NCBI Taxonomy" id="52696"/>
    <lineage>
        <taxon>Bacteria</taxon>
        <taxon>Bacillati</taxon>
        <taxon>Actinomycetota</taxon>
        <taxon>Actinomycetes</taxon>
        <taxon>Micromonosporales</taxon>
        <taxon>Micromonosporaceae</taxon>
        <taxon>Actinoplanes</taxon>
    </lineage>
</organism>
<dbReference type="EMBL" id="BOMH01000016">
    <property type="protein sequence ID" value="GID64130.1"/>
    <property type="molecule type" value="Genomic_DNA"/>
</dbReference>
<sequence length="65" mass="6815">MVEKSHADARNPRQKGVVECDVSGLLHGPADQKAADALSVEGWRRGIVHRGAGRVRGASGPSLCP</sequence>
<comment type="caution">
    <text evidence="1">The sequence shown here is derived from an EMBL/GenBank/DDBJ whole genome shotgun (WGS) entry which is preliminary data.</text>
</comment>
<gene>
    <name evidence="1" type="ORF">Acy02nite_20110</name>
</gene>
<protein>
    <submittedName>
        <fullName evidence="1">Uncharacterized protein</fullName>
    </submittedName>
</protein>
<accession>A0A919LZJ3</accession>
<reference evidence="1" key="1">
    <citation type="submission" date="2021-01" db="EMBL/GenBank/DDBJ databases">
        <title>Whole genome shotgun sequence of Actinoplanes cyaneus NBRC 14990.</title>
        <authorList>
            <person name="Komaki H."/>
            <person name="Tamura T."/>
        </authorList>
    </citation>
    <scope>NUCLEOTIDE SEQUENCE</scope>
    <source>
        <strain evidence="1">NBRC 14990</strain>
    </source>
</reference>
<name>A0A919LZJ3_9ACTN</name>
<proteinExistence type="predicted"/>
<keyword evidence="2" id="KW-1185">Reference proteome</keyword>
<dbReference type="Proteomes" id="UP000619479">
    <property type="component" value="Unassembled WGS sequence"/>
</dbReference>
<evidence type="ECO:0000313" key="2">
    <source>
        <dbReference type="Proteomes" id="UP000619479"/>
    </source>
</evidence>